<name>A0ABQ4ES89_9ACTN</name>
<accession>A0ABQ4ES89</accession>
<protein>
    <recommendedName>
        <fullName evidence="4">DNA-binding protein</fullName>
    </recommendedName>
</protein>
<reference evidence="2 3" key="1">
    <citation type="submission" date="2021-01" db="EMBL/GenBank/DDBJ databases">
        <title>Whole genome shotgun sequence of Plantactinospora mayteni NBRC 109088.</title>
        <authorList>
            <person name="Komaki H."/>
            <person name="Tamura T."/>
        </authorList>
    </citation>
    <scope>NUCLEOTIDE SEQUENCE [LARGE SCALE GENOMIC DNA]</scope>
    <source>
        <strain evidence="2 3">NBRC 109088</strain>
    </source>
</reference>
<feature type="region of interest" description="Disordered" evidence="1">
    <location>
        <begin position="110"/>
        <end position="130"/>
    </location>
</feature>
<sequence>MTTPDELEQRFTLLTAAARYDQLRLRDALAPAGDEPDDDAGADPDARPLSREEALELLALGEVIVRKASYGRQLTVRTARATGASWTQIGAALATSKQSAWETHTRWLGEQEATISDSGTEPAEPVREPS</sequence>
<dbReference type="Proteomes" id="UP000621500">
    <property type="component" value="Unassembled WGS sequence"/>
</dbReference>
<dbReference type="EMBL" id="BONX01000026">
    <property type="protein sequence ID" value="GIG97514.1"/>
    <property type="molecule type" value="Genomic_DNA"/>
</dbReference>
<evidence type="ECO:0000313" key="2">
    <source>
        <dbReference type="EMBL" id="GIG97514.1"/>
    </source>
</evidence>
<dbReference type="RefSeq" id="WP_203858993.1">
    <property type="nucleotide sequence ID" value="NZ_BAAAZQ010000011.1"/>
</dbReference>
<feature type="region of interest" description="Disordered" evidence="1">
    <location>
        <begin position="27"/>
        <end position="49"/>
    </location>
</feature>
<comment type="caution">
    <text evidence="2">The sequence shown here is derived from an EMBL/GenBank/DDBJ whole genome shotgun (WGS) entry which is preliminary data.</text>
</comment>
<evidence type="ECO:0000256" key="1">
    <source>
        <dbReference type="SAM" id="MobiDB-lite"/>
    </source>
</evidence>
<organism evidence="2 3">
    <name type="scientific">Plantactinospora mayteni</name>
    <dbReference type="NCBI Taxonomy" id="566021"/>
    <lineage>
        <taxon>Bacteria</taxon>
        <taxon>Bacillati</taxon>
        <taxon>Actinomycetota</taxon>
        <taxon>Actinomycetes</taxon>
        <taxon>Micromonosporales</taxon>
        <taxon>Micromonosporaceae</taxon>
        <taxon>Plantactinospora</taxon>
    </lineage>
</organism>
<evidence type="ECO:0008006" key="4">
    <source>
        <dbReference type="Google" id="ProtNLM"/>
    </source>
</evidence>
<gene>
    <name evidence="2" type="ORF">Pma05_40870</name>
</gene>
<evidence type="ECO:0000313" key="3">
    <source>
        <dbReference type="Proteomes" id="UP000621500"/>
    </source>
</evidence>
<keyword evidence="3" id="KW-1185">Reference proteome</keyword>
<proteinExistence type="predicted"/>